<name>A0AAP0LF90_9MAGN</name>
<proteinExistence type="predicted"/>
<gene>
    <name evidence="1" type="ORF">Syun_001297</name>
</gene>
<keyword evidence="2" id="KW-1185">Reference proteome</keyword>
<evidence type="ECO:0000313" key="1">
    <source>
        <dbReference type="EMBL" id="KAK9169157.1"/>
    </source>
</evidence>
<accession>A0AAP0LF90</accession>
<dbReference type="AlphaFoldDB" id="A0AAP0LF90"/>
<comment type="caution">
    <text evidence="1">The sequence shown here is derived from an EMBL/GenBank/DDBJ whole genome shotgun (WGS) entry which is preliminary data.</text>
</comment>
<dbReference type="Proteomes" id="UP001420932">
    <property type="component" value="Unassembled WGS sequence"/>
</dbReference>
<dbReference type="EMBL" id="JBBNAF010000001">
    <property type="protein sequence ID" value="KAK9169157.1"/>
    <property type="molecule type" value="Genomic_DNA"/>
</dbReference>
<sequence>MSGSIVGDELLLQEDVSDTSSLTSDFANGMCLGHSLNSGVATAGVARQYRASYSVHSGYHPSSQSFDDDPDR</sequence>
<reference evidence="1 2" key="1">
    <citation type="submission" date="2024-01" db="EMBL/GenBank/DDBJ databases">
        <title>Genome assemblies of Stephania.</title>
        <authorList>
            <person name="Yang L."/>
        </authorList>
    </citation>
    <scope>NUCLEOTIDE SEQUENCE [LARGE SCALE GENOMIC DNA]</scope>
    <source>
        <strain evidence="1">YNDBR</strain>
        <tissue evidence="1">Leaf</tissue>
    </source>
</reference>
<organism evidence="1 2">
    <name type="scientific">Stephania yunnanensis</name>
    <dbReference type="NCBI Taxonomy" id="152371"/>
    <lineage>
        <taxon>Eukaryota</taxon>
        <taxon>Viridiplantae</taxon>
        <taxon>Streptophyta</taxon>
        <taxon>Embryophyta</taxon>
        <taxon>Tracheophyta</taxon>
        <taxon>Spermatophyta</taxon>
        <taxon>Magnoliopsida</taxon>
        <taxon>Ranunculales</taxon>
        <taxon>Menispermaceae</taxon>
        <taxon>Menispermoideae</taxon>
        <taxon>Cissampelideae</taxon>
        <taxon>Stephania</taxon>
    </lineage>
</organism>
<evidence type="ECO:0000313" key="2">
    <source>
        <dbReference type="Proteomes" id="UP001420932"/>
    </source>
</evidence>
<protein>
    <submittedName>
        <fullName evidence="1">Uncharacterized protein</fullName>
    </submittedName>
</protein>